<feature type="compositionally biased region" description="Polar residues" evidence="1">
    <location>
        <begin position="167"/>
        <end position="185"/>
    </location>
</feature>
<feature type="compositionally biased region" description="Low complexity" evidence="1">
    <location>
        <begin position="66"/>
        <end position="92"/>
    </location>
</feature>
<evidence type="ECO:0000313" key="2">
    <source>
        <dbReference type="EMBL" id="RDX52149.1"/>
    </source>
</evidence>
<sequence>MFEDDVDNALSQVSIAVLPQPDDDDDIASDDGFASDTSGGSSLPEVSELLARTSQSMRTSSATTNSEAQQQPPAAAADEAQTEASAASSPSPKLEYADQPLPQTPAGPKPRRSTRNLKLKENGSPAESSASVDSGKMAVSAPVVMEKSAGSSRTAASKKKRALENGEGSSELPQVPATQPASAQSRCLPRRDELWSGSAVHML</sequence>
<dbReference type="EMBL" id="KZ857391">
    <property type="protein sequence ID" value="RDX52149.1"/>
    <property type="molecule type" value="Genomic_DNA"/>
</dbReference>
<proteinExistence type="predicted"/>
<dbReference type="Proteomes" id="UP000256964">
    <property type="component" value="Unassembled WGS sequence"/>
</dbReference>
<dbReference type="AlphaFoldDB" id="A0A371DHY8"/>
<organism evidence="2 3">
    <name type="scientific">Lentinus brumalis</name>
    <dbReference type="NCBI Taxonomy" id="2498619"/>
    <lineage>
        <taxon>Eukaryota</taxon>
        <taxon>Fungi</taxon>
        <taxon>Dikarya</taxon>
        <taxon>Basidiomycota</taxon>
        <taxon>Agaricomycotina</taxon>
        <taxon>Agaricomycetes</taxon>
        <taxon>Polyporales</taxon>
        <taxon>Polyporaceae</taxon>
        <taxon>Lentinus</taxon>
    </lineage>
</organism>
<protein>
    <submittedName>
        <fullName evidence="2">Uncharacterized protein</fullName>
    </submittedName>
</protein>
<evidence type="ECO:0000313" key="3">
    <source>
        <dbReference type="Proteomes" id="UP000256964"/>
    </source>
</evidence>
<gene>
    <name evidence="2" type="ORF">OH76DRAFT_194745</name>
</gene>
<feature type="compositionally biased region" description="Polar residues" evidence="1">
    <location>
        <begin position="52"/>
        <end position="65"/>
    </location>
</feature>
<name>A0A371DHY8_9APHY</name>
<reference evidence="2 3" key="1">
    <citation type="journal article" date="2018" name="Biotechnol. Biofuels">
        <title>Integrative visual omics of the white-rot fungus Polyporus brumalis exposes the biotechnological potential of its oxidative enzymes for delignifying raw plant biomass.</title>
        <authorList>
            <person name="Miyauchi S."/>
            <person name="Rancon A."/>
            <person name="Drula E."/>
            <person name="Hage H."/>
            <person name="Chaduli D."/>
            <person name="Favel A."/>
            <person name="Grisel S."/>
            <person name="Henrissat B."/>
            <person name="Herpoel-Gimbert I."/>
            <person name="Ruiz-Duenas F.J."/>
            <person name="Chevret D."/>
            <person name="Hainaut M."/>
            <person name="Lin J."/>
            <person name="Wang M."/>
            <person name="Pangilinan J."/>
            <person name="Lipzen A."/>
            <person name="Lesage-Meessen L."/>
            <person name="Navarro D."/>
            <person name="Riley R."/>
            <person name="Grigoriev I.V."/>
            <person name="Zhou S."/>
            <person name="Raouche S."/>
            <person name="Rosso M.N."/>
        </authorList>
    </citation>
    <scope>NUCLEOTIDE SEQUENCE [LARGE SCALE GENOMIC DNA]</scope>
    <source>
        <strain evidence="2 3">BRFM 1820</strain>
    </source>
</reference>
<feature type="region of interest" description="Disordered" evidence="1">
    <location>
        <begin position="1"/>
        <end position="203"/>
    </location>
</feature>
<keyword evidence="3" id="KW-1185">Reference proteome</keyword>
<evidence type="ECO:0000256" key="1">
    <source>
        <dbReference type="SAM" id="MobiDB-lite"/>
    </source>
</evidence>
<accession>A0A371DHY8</accession>